<evidence type="ECO:0000313" key="3">
    <source>
        <dbReference type="Proteomes" id="UP000427769"/>
    </source>
</evidence>
<sequence>MLLIVPNAMAISLTNVEVSYSSPEGTYGTGWATDYGFKSDQTGSDYLGAFCVDATPLQKPYDYTLVSVPGDLNKQAVALATEWFYGTHYEGATKSMYQVAIWDVLGIKTYSGDESIIEALTDVNYGTNGIGALSLAFSETSQNYLVAAPVPEPATMLLLGTGLIGLAGLSRKKFIS</sequence>
<evidence type="ECO:0000259" key="1">
    <source>
        <dbReference type="Pfam" id="PF07589"/>
    </source>
</evidence>
<feature type="domain" description="Ice-binding protein C-terminal" evidence="1">
    <location>
        <begin position="149"/>
        <end position="172"/>
    </location>
</feature>
<accession>A0A5K7YZK6</accession>
<dbReference type="KEGG" id="dwd:DSCW_14750"/>
<evidence type="ECO:0000313" key="2">
    <source>
        <dbReference type="EMBL" id="BBO74058.1"/>
    </source>
</evidence>
<dbReference type="Proteomes" id="UP000427769">
    <property type="component" value="Chromosome"/>
</dbReference>
<organism evidence="2 3">
    <name type="scientific">Desulfosarcina widdelii</name>
    <dbReference type="NCBI Taxonomy" id="947919"/>
    <lineage>
        <taxon>Bacteria</taxon>
        <taxon>Pseudomonadati</taxon>
        <taxon>Thermodesulfobacteriota</taxon>
        <taxon>Desulfobacteria</taxon>
        <taxon>Desulfobacterales</taxon>
        <taxon>Desulfosarcinaceae</taxon>
        <taxon>Desulfosarcina</taxon>
    </lineage>
</organism>
<name>A0A5K7YZK6_9BACT</name>
<reference evidence="2 3" key="1">
    <citation type="submission" date="2019-11" db="EMBL/GenBank/DDBJ databases">
        <title>Comparative genomics of hydrocarbon-degrading Desulfosarcina strains.</title>
        <authorList>
            <person name="Watanabe M."/>
            <person name="Kojima H."/>
            <person name="Fukui M."/>
        </authorList>
    </citation>
    <scope>NUCLEOTIDE SEQUENCE [LARGE SCALE GENOMIC DNA]</scope>
    <source>
        <strain evidence="2 3">PP31</strain>
    </source>
</reference>
<dbReference type="InterPro" id="IPR013424">
    <property type="entry name" value="Ice-binding_C"/>
</dbReference>
<dbReference type="AlphaFoldDB" id="A0A5K7YZK6"/>
<dbReference type="NCBIfam" id="TIGR02595">
    <property type="entry name" value="PEP_CTERM"/>
    <property type="match status" value="1"/>
</dbReference>
<dbReference type="EMBL" id="AP021875">
    <property type="protein sequence ID" value="BBO74058.1"/>
    <property type="molecule type" value="Genomic_DNA"/>
</dbReference>
<keyword evidence="3" id="KW-1185">Reference proteome</keyword>
<proteinExistence type="predicted"/>
<gene>
    <name evidence="2" type="ORF">DSCW_14750</name>
</gene>
<protein>
    <recommendedName>
        <fullName evidence="1">Ice-binding protein C-terminal domain-containing protein</fullName>
    </recommendedName>
</protein>
<dbReference type="Pfam" id="PF07589">
    <property type="entry name" value="PEP-CTERM"/>
    <property type="match status" value="1"/>
</dbReference>